<dbReference type="Pfam" id="PF01966">
    <property type="entry name" value="HD"/>
    <property type="match status" value="1"/>
</dbReference>
<feature type="domain" description="HD/PDEase" evidence="1">
    <location>
        <begin position="214"/>
        <end position="325"/>
    </location>
</feature>
<dbReference type="GO" id="GO:0016779">
    <property type="term" value="F:nucleotidyltransferase activity"/>
    <property type="evidence" value="ECO:0007669"/>
    <property type="project" value="UniProtKB-ARBA"/>
</dbReference>
<keyword evidence="2" id="KW-0378">Hydrolase</keyword>
<dbReference type="PATRIC" id="fig|1121451.3.peg.704"/>
<dbReference type="CDD" id="cd04182">
    <property type="entry name" value="GT_2_like_f"/>
    <property type="match status" value="1"/>
</dbReference>
<dbReference type="RefSeq" id="WP_015335337.1">
    <property type="nucleotide sequence ID" value="NC_020055.1"/>
</dbReference>
<dbReference type="KEGG" id="dhy:DESAM_20442"/>
<proteinExistence type="predicted"/>
<dbReference type="STRING" id="1121451.DESAM_20442"/>
<dbReference type="PANTHER" id="PTHR43777:SF1">
    <property type="entry name" value="MOLYBDENUM COFACTOR CYTIDYLYLTRANSFERASE"/>
    <property type="match status" value="1"/>
</dbReference>
<dbReference type="NCBIfam" id="TIGR00277">
    <property type="entry name" value="HDIG"/>
    <property type="match status" value="1"/>
</dbReference>
<dbReference type="Proteomes" id="UP000010808">
    <property type="component" value="Chromosome"/>
</dbReference>
<dbReference type="InterPro" id="IPR029044">
    <property type="entry name" value="Nucleotide-diphossugar_trans"/>
</dbReference>
<reference evidence="2 3" key="1">
    <citation type="submission" date="2012-10" db="EMBL/GenBank/DDBJ databases">
        <authorList>
            <person name="Genoscope - CEA"/>
        </authorList>
    </citation>
    <scope>NUCLEOTIDE SEQUENCE [LARGE SCALE GENOMIC DNA]</scope>
    <source>
        <strain evidence="3">AM13 / DSM 14728</strain>
    </source>
</reference>
<dbReference type="HOGENOM" id="CLU_040526_0_0_7"/>
<dbReference type="SUPFAM" id="SSF109604">
    <property type="entry name" value="HD-domain/PDEase-like"/>
    <property type="match status" value="1"/>
</dbReference>
<dbReference type="OrthoDB" id="9779263at2"/>
<dbReference type="SUPFAM" id="SSF53448">
    <property type="entry name" value="Nucleotide-diphospho-sugar transferases"/>
    <property type="match status" value="1"/>
</dbReference>
<dbReference type="GO" id="GO:0016787">
    <property type="term" value="F:hydrolase activity"/>
    <property type="evidence" value="ECO:0007669"/>
    <property type="project" value="UniProtKB-KW"/>
</dbReference>
<evidence type="ECO:0000313" key="2">
    <source>
        <dbReference type="EMBL" id="CCO22729.1"/>
    </source>
</evidence>
<evidence type="ECO:0000259" key="1">
    <source>
        <dbReference type="SMART" id="SM00471"/>
    </source>
</evidence>
<dbReference type="Gene3D" id="1.10.3210.10">
    <property type="entry name" value="Hypothetical protein af1432"/>
    <property type="match status" value="1"/>
</dbReference>
<name>L0R7L2_9BACT</name>
<dbReference type="SMART" id="SM00471">
    <property type="entry name" value="HDc"/>
    <property type="match status" value="1"/>
</dbReference>
<dbReference type="InterPro" id="IPR003607">
    <property type="entry name" value="HD/PDEase_dom"/>
</dbReference>
<organism evidence="2 3">
    <name type="scientific">Maridesulfovibrio hydrothermalis AM13 = DSM 14728</name>
    <dbReference type="NCBI Taxonomy" id="1121451"/>
    <lineage>
        <taxon>Bacteria</taxon>
        <taxon>Pseudomonadati</taxon>
        <taxon>Thermodesulfobacteriota</taxon>
        <taxon>Desulfovibrionia</taxon>
        <taxon>Desulfovibrionales</taxon>
        <taxon>Desulfovibrionaceae</taxon>
        <taxon>Maridesulfovibrio</taxon>
    </lineage>
</organism>
<dbReference type="Gene3D" id="3.90.550.10">
    <property type="entry name" value="Spore Coat Polysaccharide Biosynthesis Protein SpsA, Chain A"/>
    <property type="match status" value="1"/>
</dbReference>
<keyword evidence="3" id="KW-1185">Reference proteome</keyword>
<sequence>MKFYGLILAAGLSSRMGRLKALLPLEGSTILSRCIRSLVDGGASDIFVVTGHEAGKVGSEARVLGMHEIFNPDYSEGMFSSVRAGVEMLPDDTDAFLVLPVDIPLVRPSTIRALTFDYSAKPTDVIYPCFKGERGHPPLISADLIPEILGHDGEGGLRAILERYDLTAREHDMPDLGILRDLDTPEDYDMACKISRRRIPLPEECEALWELAETPQQTREHCKTVAKAACLMAKALNKARNHKKSLDLNIVRSAALMHDVAKRRRNHEAAGAAILAGYGFSGIVDIVAAHRDTDIKPDSPLTEQEIVFLADKMFQGTQLVSLSDRYGKTLQRWSGDLEAVNAITGRLQRAEALLKRYEKETGVRMPDFLLSNMDKDES</sequence>
<gene>
    <name evidence="2" type="ORF">DESAM_20442</name>
</gene>
<dbReference type="EMBL" id="FO203522">
    <property type="protein sequence ID" value="CCO22729.1"/>
    <property type="molecule type" value="Genomic_DNA"/>
</dbReference>
<dbReference type="InterPro" id="IPR006674">
    <property type="entry name" value="HD_domain"/>
</dbReference>
<dbReference type="Pfam" id="PF12804">
    <property type="entry name" value="NTP_transf_3"/>
    <property type="match status" value="1"/>
</dbReference>
<dbReference type="InterPro" id="IPR006675">
    <property type="entry name" value="HDIG_dom"/>
</dbReference>
<dbReference type="InterPro" id="IPR025877">
    <property type="entry name" value="MobA-like_NTP_Trfase"/>
</dbReference>
<accession>L0R7L2</accession>
<evidence type="ECO:0000313" key="3">
    <source>
        <dbReference type="Proteomes" id="UP000010808"/>
    </source>
</evidence>
<dbReference type="NCBIfam" id="NF045665">
    <property type="entry name" value="NTPtran_DVU1551"/>
    <property type="match status" value="1"/>
</dbReference>
<dbReference type="CDD" id="cd00077">
    <property type="entry name" value="HDc"/>
    <property type="match status" value="1"/>
</dbReference>
<dbReference type="AlphaFoldDB" id="L0R7L2"/>
<dbReference type="InterPro" id="IPR054703">
    <property type="entry name" value="Mop-rel"/>
</dbReference>
<dbReference type="PANTHER" id="PTHR43777">
    <property type="entry name" value="MOLYBDENUM COFACTOR CYTIDYLYLTRANSFERASE"/>
    <property type="match status" value="1"/>
</dbReference>
<protein>
    <submittedName>
        <fullName evidence="2">Metal dependent phosphohydrolase</fullName>
    </submittedName>
</protein>
<dbReference type="eggNOG" id="COG2068">
    <property type="taxonomic scope" value="Bacteria"/>
</dbReference>